<evidence type="ECO:0000256" key="1">
    <source>
        <dbReference type="ARBA" id="ARBA00001973"/>
    </source>
</evidence>
<dbReference type="EC" id="1.14.99.56" evidence="15"/>
<dbReference type="PANTHER" id="PTHR33353">
    <property type="entry name" value="PUTATIVE (AFU_ORTHOLOGUE AFUA_1G12560)-RELATED"/>
    <property type="match status" value="1"/>
</dbReference>
<dbReference type="Gene3D" id="2.70.50.70">
    <property type="match status" value="1"/>
</dbReference>
<dbReference type="EMBL" id="MU005591">
    <property type="protein sequence ID" value="KAF2681477.1"/>
    <property type="molecule type" value="Genomic_DNA"/>
</dbReference>
<evidence type="ECO:0000256" key="3">
    <source>
        <dbReference type="ARBA" id="ARBA00022525"/>
    </source>
</evidence>
<dbReference type="PANTHER" id="PTHR33353:SF10">
    <property type="entry name" value="ENDO-BETA-1,4-GLUCANASE D"/>
    <property type="match status" value="1"/>
</dbReference>
<keyword evidence="11" id="KW-0119">Carbohydrate metabolism</keyword>
<keyword evidence="12" id="KW-0624">Polysaccharide degradation</keyword>
<evidence type="ECO:0000313" key="17">
    <source>
        <dbReference type="EMBL" id="KAF2681477.1"/>
    </source>
</evidence>
<keyword evidence="10" id="KW-1015">Disulfide bond</keyword>
<keyword evidence="9 17" id="KW-0503">Monooxygenase</keyword>
<dbReference type="AlphaFoldDB" id="A0A6G1IT96"/>
<keyword evidence="18" id="KW-1185">Reference proteome</keyword>
<dbReference type="GO" id="GO:0030245">
    <property type="term" value="P:cellulose catabolic process"/>
    <property type="evidence" value="ECO:0007669"/>
    <property type="project" value="UniProtKB-KW"/>
</dbReference>
<evidence type="ECO:0000313" key="18">
    <source>
        <dbReference type="Proteomes" id="UP000799291"/>
    </source>
</evidence>
<gene>
    <name evidence="17" type="ORF">K458DRAFT_457057</name>
</gene>
<evidence type="ECO:0000256" key="13">
    <source>
        <dbReference type="ARBA" id="ARBA00044502"/>
    </source>
</evidence>
<accession>A0A6G1IT96</accession>
<evidence type="ECO:0000256" key="14">
    <source>
        <dbReference type="ARBA" id="ARBA00045077"/>
    </source>
</evidence>
<evidence type="ECO:0000256" key="10">
    <source>
        <dbReference type="ARBA" id="ARBA00023157"/>
    </source>
</evidence>
<evidence type="ECO:0000256" key="6">
    <source>
        <dbReference type="ARBA" id="ARBA00023001"/>
    </source>
</evidence>
<comment type="similarity">
    <text evidence="13">Belongs to the polysaccharide monooxygenase AA9 family.</text>
</comment>
<dbReference type="Proteomes" id="UP000799291">
    <property type="component" value="Unassembled WGS sequence"/>
</dbReference>
<evidence type="ECO:0000256" key="12">
    <source>
        <dbReference type="ARBA" id="ARBA00023326"/>
    </source>
</evidence>
<dbReference type="Pfam" id="PF03443">
    <property type="entry name" value="AA9"/>
    <property type="match status" value="1"/>
</dbReference>
<dbReference type="GO" id="GO:0005576">
    <property type="term" value="C:extracellular region"/>
    <property type="evidence" value="ECO:0007669"/>
    <property type="project" value="UniProtKB-SubCell"/>
</dbReference>
<dbReference type="GO" id="GO:0004497">
    <property type="term" value="F:monooxygenase activity"/>
    <property type="evidence" value="ECO:0007669"/>
    <property type="project" value="UniProtKB-KW"/>
</dbReference>
<comment type="subcellular location">
    <subcellularLocation>
        <location evidence="2">Secreted</location>
    </subcellularLocation>
</comment>
<evidence type="ECO:0000259" key="16">
    <source>
        <dbReference type="Pfam" id="PF03443"/>
    </source>
</evidence>
<keyword evidence="6" id="KW-0136">Cellulose degradation</keyword>
<keyword evidence="3" id="KW-0964">Secreted</keyword>
<reference evidence="17" key="1">
    <citation type="journal article" date="2020" name="Stud. Mycol.">
        <title>101 Dothideomycetes genomes: a test case for predicting lifestyles and emergence of pathogens.</title>
        <authorList>
            <person name="Haridas S."/>
            <person name="Albert R."/>
            <person name="Binder M."/>
            <person name="Bloem J."/>
            <person name="Labutti K."/>
            <person name="Salamov A."/>
            <person name="Andreopoulos B."/>
            <person name="Baker S."/>
            <person name="Barry K."/>
            <person name="Bills G."/>
            <person name="Bluhm B."/>
            <person name="Cannon C."/>
            <person name="Castanera R."/>
            <person name="Culley D."/>
            <person name="Daum C."/>
            <person name="Ezra D."/>
            <person name="Gonzalez J."/>
            <person name="Henrissat B."/>
            <person name="Kuo A."/>
            <person name="Liang C."/>
            <person name="Lipzen A."/>
            <person name="Lutzoni F."/>
            <person name="Magnuson J."/>
            <person name="Mondo S."/>
            <person name="Nolan M."/>
            <person name="Ohm R."/>
            <person name="Pangilinan J."/>
            <person name="Park H.-J."/>
            <person name="Ramirez L."/>
            <person name="Alfaro M."/>
            <person name="Sun H."/>
            <person name="Tritt A."/>
            <person name="Yoshinaga Y."/>
            <person name="Zwiers L.-H."/>
            <person name="Turgeon B."/>
            <person name="Goodwin S."/>
            <person name="Spatafora J."/>
            <person name="Crous P."/>
            <person name="Grigoriev I."/>
        </authorList>
    </citation>
    <scope>NUCLEOTIDE SEQUENCE</scope>
    <source>
        <strain evidence="17">CBS 122367</strain>
    </source>
</reference>
<evidence type="ECO:0000256" key="2">
    <source>
        <dbReference type="ARBA" id="ARBA00004613"/>
    </source>
</evidence>
<keyword evidence="4" id="KW-0479">Metal-binding</keyword>
<protein>
    <recommendedName>
        <fullName evidence="15">lytic cellulose monooxygenase (C4-dehydrogenating)</fullName>
        <ecNumber evidence="15">1.14.99.56</ecNumber>
    </recommendedName>
</protein>
<organism evidence="17 18">
    <name type="scientific">Lentithecium fluviatile CBS 122367</name>
    <dbReference type="NCBI Taxonomy" id="1168545"/>
    <lineage>
        <taxon>Eukaryota</taxon>
        <taxon>Fungi</taxon>
        <taxon>Dikarya</taxon>
        <taxon>Ascomycota</taxon>
        <taxon>Pezizomycotina</taxon>
        <taxon>Dothideomycetes</taxon>
        <taxon>Pleosporomycetidae</taxon>
        <taxon>Pleosporales</taxon>
        <taxon>Massarineae</taxon>
        <taxon>Lentitheciaceae</taxon>
        <taxon>Lentithecium</taxon>
    </lineage>
</organism>
<sequence length="164" mass="18389">MVCGRNATRAWNRPKTARIRAGAKVGFAPGEPMLPADDYDTPRIYHQGIASAWLSKSPVDDLNTYRGDGDWFKIMSVLEPTEQSIDWALPENKKHQWNFTIPATTPPGKYLLRFEHIYPNPGPLGAQFYPNCAHVEIFNERTNVGQPGPLVKIPGVYVWGQPGE</sequence>
<comment type="catalytic activity">
    <reaction evidence="14">
        <text>[(1-&gt;4)-beta-D-glucosyl]n+m + reduced acceptor + O2 = 4-dehydro-beta-D-glucosyl-[(1-&gt;4)-beta-D-glucosyl]n-1 + [(1-&gt;4)-beta-D-glucosyl]m + acceptor + H2O.</text>
        <dbReference type="EC" id="1.14.99.56"/>
    </reaction>
</comment>
<dbReference type="OrthoDB" id="6038816at2759"/>
<keyword evidence="7" id="KW-0560">Oxidoreductase</keyword>
<evidence type="ECO:0000256" key="7">
    <source>
        <dbReference type="ARBA" id="ARBA00023002"/>
    </source>
</evidence>
<keyword evidence="5" id="KW-0732">Signal</keyword>
<evidence type="ECO:0000256" key="9">
    <source>
        <dbReference type="ARBA" id="ARBA00023033"/>
    </source>
</evidence>
<evidence type="ECO:0000256" key="11">
    <source>
        <dbReference type="ARBA" id="ARBA00023277"/>
    </source>
</evidence>
<evidence type="ECO:0000256" key="4">
    <source>
        <dbReference type="ARBA" id="ARBA00022723"/>
    </source>
</evidence>
<evidence type="ECO:0000256" key="15">
    <source>
        <dbReference type="ARBA" id="ARBA00047174"/>
    </source>
</evidence>
<dbReference type="GO" id="GO:0046872">
    <property type="term" value="F:metal ion binding"/>
    <property type="evidence" value="ECO:0007669"/>
    <property type="project" value="UniProtKB-KW"/>
</dbReference>
<evidence type="ECO:0000256" key="5">
    <source>
        <dbReference type="ARBA" id="ARBA00022729"/>
    </source>
</evidence>
<feature type="domain" description="Auxiliary Activity family 9 catalytic" evidence="16">
    <location>
        <begin position="1"/>
        <end position="163"/>
    </location>
</feature>
<dbReference type="InterPro" id="IPR049892">
    <property type="entry name" value="AA9"/>
</dbReference>
<dbReference type="InterPro" id="IPR005103">
    <property type="entry name" value="AA9_LPMO"/>
</dbReference>
<keyword evidence="8" id="KW-0186">Copper</keyword>
<evidence type="ECO:0000256" key="8">
    <source>
        <dbReference type="ARBA" id="ARBA00023008"/>
    </source>
</evidence>
<name>A0A6G1IT96_9PLEO</name>
<proteinExistence type="inferred from homology"/>
<comment type="cofactor">
    <cofactor evidence="1">
        <name>Cu(2+)</name>
        <dbReference type="ChEBI" id="CHEBI:29036"/>
    </cofactor>
</comment>